<keyword evidence="3" id="KW-1185">Reference proteome</keyword>
<proteinExistence type="predicted"/>
<comment type="caution">
    <text evidence="2">The sequence shown here is derived from an EMBL/GenBank/DDBJ whole genome shotgun (WGS) entry which is preliminary data.</text>
</comment>
<protein>
    <submittedName>
        <fullName evidence="2">Uncharacterized protein</fullName>
    </submittedName>
</protein>
<evidence type="ECO:0000313" key="2">
    <source>
        <dbReference type="EMBL" id="KAG8070188.1"/>
    </source>
</evidence>
<evidence type="ECO:0000256" key="1">
    <source>
        <dbReference type="SAM" id="MobiDB-lite"/>
    </source>
</evidence>
<dbReference type="Proteomes" id="UP000729402">
    <property type="component" value="Unassembled WGS sequence"/>
</dbReference>
<name>A0A8J5W1G8_ZIZPA</name>
<evidence type="ECO:0000313" key="3">
    <source>
        <dbReference type="Proteomes" id="UP000729402"/>
    </source>
</evidence>
<sequence length="98" mass="10533">MGLRLGCQGHCTALARAVGSRRCCSGDEAKLGLRRCAEKSFGRNRRGYGRLWQGASEDDNKGGVPTGRWSGQLTDSGTVAAMGNEVEHTSSTMYDKVH</sequence>
<feature type="region of interest" description="Disordered" evidence="1">
    <location>
        <begin position="54"/>
        <end position="75"/>
    </location>
</feature>
<dbReference type="AlphaFoldDB" id="A0A8J5W1G8"/>
<gene>
    <name evidence="2" type="ORF">GUJ93_ZPchr0006g43311</name>
</gene>
<reference evidence="2" key="1">
    <citation type="journal article" date="2021" name="bioRxiv">
        <title>Whole Genome Assembly and Annotation of Northern Wild Rice, Zizania palustris L., Supports a Whole Genome Duplication in the Zizania Genus.</title>
        <authorList>
            <person name="Haas M."/>
            <person name="Kono T."/>
            <person name="Macchietto M."/>
            <person name="Millas R."/>
            <person name="McGilp L."/>
            <person name="Shao M."/>
            <person name="Duquette J."/>
            <person name="Hirsch C.N."/>
            <person name="Kimball J."/>
        </authorList>
    </citation>
    <scope>NUCLEOTIDE SEQUENCE</scope>
    <source>
        <tissue evidence="2">Fresh leaf tissue</tissue>
    </source>
</reference>
<reference evidence="2" key="2">
    <citation type="submission" date="2021-02" db="EMBL/GenBank/DDBJ databases">
        <authorList>
            <person name="Kimball J.A."/>
            <person name="Haas M.W."/>
            <person name="Macchietto M."/>
            <person name="Kono T."/>
            <person name="Duquette J."/>
            <person name="Shao M."/>
        </authorList>
    </citation>
    <scope>NUCLEOTIDE SEQUENCE</scope>
    <source>
        <tissue evidence="2">Fresh leaf tissue</tissue>
    </source>
</reference>
<accession>A0A8J5W1G8</accession>
<organism evidence="2 3">
    <name type="scientific">Zizania palustris</name>
    <name type="common">Northern wild rice</name>
    <dbReference type="NCBI Taxonomy" id="103762"/>
    <lineage>
        <taxon>Eukaryota</taxon>
        <taxon>Viridiplantae</taxon>
        <taxon>Streptophyta</taxon>
        <taxon>Embryophyta</taxon>
        <taxon>Tracheophyta</taxon>
        <taxon>Spermatophyta</taxon>
        <taxon>Magnoliopsida</taxon>
        <taxon>Liliopsida</taxon>
        <taxon>Poales</taxon>
        <taxon>Poaceae</taxon>
        <taxon>BOP clade</taxon>
        <taxon>Oryzoideae</taxon>
        <taxon>Oryzeae</taxon>
        <taxon>Zizaniinae</taxon>
        <taxon>Zizania</taxon>
    </lineage>
</organism>
<dbReference type="EMBL" id="JAAALK010000283">
    <property type="protein sequence ID" value="KAG8070188.1"/>
    <property type="molecule type" value="Genomic_DNA"/>
</dbReference>